<keyword evidence="4" id="KW-1185">Reference proteome</keyword>
<dbReference type="PANTHER" id="PTHR19303">
    <property type="entry name" value="TRANSPOSON"/>
    <property type="match status" value="1"/>
</dbReference>
<dbReference type="InterPro" id="IPR050863">
    <property type="entry name" value="CenT-Element_Derived"/>
</dbReference>
<dbReference type="EMBL" id="ML994636">
    <property type="protein sequence ID" value="KAF2184781.1"/>
    <property type="molecule type" value="Genomic_DNA"/>
</dbReference>
<dbReference type="Gene3D" id="1.10.10.60">
    <property type="entry name" value="Homeodomain-like"/>
    <property type="match status" value="2"/>
</dbReference>
<dbReference type="SUPFAM" id="SSF46689">
    <property type="entry name" value="Homeodomain-like"/>
    <property type="match status" value="2"/>
</dbReference>
<keyword evidence="1" id="KW-0238">DNA-binding</keyword>
<dbReference type="OrthoDB" id="3931433at2759"/>
<dbReference type="InterPro" id="IPR041188">
    <property type="entry name" value="HTH_ABP1_N"/>
</dbReference>
<dbReference type="InterPro" id="IPR006600">
    <property type="entry name" value="HTH_CenpB_DNA-bd_dom"/>
</dbReference>
<dbReference type="Pfam" id="PF03184">
    <property type="entry name" value="DDE_1"/>
    <property type="match status" value="1"/>
</dbReference>
<protein>
    <submittedName>
        <fullName evidence="3">DDE-domain-containing protein</fullName>
    </submittedName>
</protein>
<dbReference type="Pfam" id="PF03221">
    <property type="entry name" value="HTH_Tnp_Tc5"/>
    <property type="match status" value="1"/>
</dbReference>
<reference evidence="3" key="1">
    <citation type="journal article" date="2020" name="Stud. Mycol.">
        <title>101 Dothideomycetes genomes: a test case for predicting lifestyles and emergence of pathogens.</title>
        <authorList>
            <person name="Haridas S."/>
            <person name="Albert R."/>
            <person name="Binder M."/>
            <person name="Bloem J."/>
            <person name="Labutti K."/>
            <person name="Salamov A."/>
            <person name="Andreopoulos B."/>
            <person name="Baker S."/>
            <person name="Barry K."/>
            <person name="Bills G."/>
            <person name="Bluhm B."/>
            <person name="Cannon C."/>
            <person name="Castanera R."/>
            <person name="Culley D."/>
            <person name="Daum C."/>
            <person name="Ezra D."/>
            <person name="Gonzalez J."/>
            <person name="Henrissat B."/>
            <person name="Kuo A."/>
            <person name="Liang C."/>
            <person name="Lipzen A."/>
            <person name="Lutzoni F."/>
            <person name="Magnuson J."/>
            <person name="Mondo S."/>
            <person name="Nolan M."/>
            <person name="Ohm R."/>
            <person name="Pangilinan J."/>
            <person name="Park H.-J."/>
            <person name="Ramirez L."/>
            <person name="Alfaro M."/>
            <person name="Sun H."/>
            <person name="Tritt A."/>
            <person name="Yoshinaga Y."/>
            <person name="Zwiers L.-H."/>
            <person name="Turgeon B."/>
            <person name="Goodwin S."/>
            <person name="Spatafora J."/>
            <person name="Crous P."/>
            <person name="Grigoriev I."/>
        </authorList>
    </citation>
    <scope>NUCLEOTIDE SEQUENCE</scope>
    <source>
        <strain evidence="3">CBS 207.26</strain>
    </source>
</reference>
<feature type="domain" description="HTH CENPB-type" evidence="2">
    <location>
        <begin position="57"/>
        <end position="121"/>
    </location>
</feature>
<evidence type="ECO:0000256" key="1">
    <source>
        <dbReference type="ARBA" id="ARBA00023125"/>
    </source>
</evidence>
<evidence type="ECO:0000313" key="3">
    <source>
        <dbReference type="EMBL" id="KAF2184781.1"/>
    </source>
</evidence>
<sequence>MPRIGISDADRKALRQFYCRSKPYPRHKDCIDWFQQTYGRKIAQSTVSESLSDKFKYLDNAESPSSIAYQAILFSWQQKIEHRGGLVSGDILITKARQTTPDFSIGWLDKFKRRHGIKERTNHGELALVPIAAKGEMKLLRQAISRGLTTTNLPEVKKDKSRISLVLYTNVTGSDKLHSWLISKSRQPRALRSVNLQALTDWLRTFYRHIGSRQVLLIMDNFLVYIITLELAPPLPLDQGIIQNFKAQYRKFWLQFSITCYNTDKDPVKEVTLENALRWTLQAWNFKVLPATIQNCWKKSIITMDDTIVVSPKVEDLTPLFQQAARASNVEDVRDYEDFINPEGENTEVEEDNNVNLQEIVDYHTGNAGLDNVLEEDDEPAPVPTVHEALAALHVVQRYQEHQEGIKREDITSLQRLERELDLRAFNSQKQSTLEGWLKRQ</sequence>
<dbReference type="AlphaFoldDB" id="A0A6A6DYL0"/>
<dbReference type="InterPro" id="IPR009057">
    <property type="entry name" value="Homeodomain-like_sf"/>
</dbReference>
<accession>A0A6A6DYL0</accession>
<dbReference type="Pfam" id="PF18107">
    <property type="entry name" value="HTH_ABP1_N"/>
    <property type="match status" value="1"/>
</dbReference>
<organism evidence="3 4">
    <name type="scientific">Zopfia rhizophila CBS 207.26</name>
    <dbReference type="NCBI Taxonomy" id="1314779"/>
    <lineage>
        <taxon>Eukaryota</taxon>
        <taxon>Fungi</taxon>
        <taxon>Dikarya</taxon>
        <taxon>Ascomycota</taxon>
        <taxon>Pezizomycotina</taxon>
        <taxon>Dothideomycetes</taxon>
        <taxon>Dothideomycetes incertae sedis</taxon>
        <taxon>Zopfiaceae</taxon>
        <taxon>Zopfia</taxon>
    </lineage>
</organism>
<dbReference type="PANTHER" id="PTHR19303:SF73">
    <property type="entry name" value="PROTEIN PDC2"/>
    <property type="match status" value="1"/>
</dbReference>
<dbReference type="GO" id="GO:0003677">
    <property type="term" value="F:DNA binding"/>
    <property type="evidence" value="ECO:0007669"/>
    <property type="project" value="UniProtKB-KW"/>
</dbReference>
<gene>
    <name evidence="3" type="ORF">K469DRAFT_739188</name>
</gene>
<evidence type="ECO:0000259" key="2">
    <source>
        <dbReference type="PROSITE" id="PS51253"/>
    </source>
</evidence>
<dbReference type="Proteomes" id="UP000800200">
    <property type="component" value="Unassembled WGS sequence"/>
</dbReference>
<dbReference type="GO" id="GO:0005634">
    <property type="term" value="C:nucleus"/>
    <property type="evidence" value="ECO:0007669"/>
    <property type="project" value="TreeGrafter"/>
</dbReference>
<name>A0A6A6DYL0_9PEZI</name>
<dbReference type="InterPro" id="IPR004875">
    <property type="entry name" value="DDE_SF_endonuclease_dom"/>
</dbReference>
<evidence type="ECO:0000313" key="4">
    <source>
        <dbReference type="Proteomes" id="UP000800200"/>
    </source>
</evidence>
<dbReference type="PROSITE" id="PS51253">
    <property type="entry name" value="HTH_CENPB"/>
    <property type="match status" value="1"/>
</dbReference>
<proteinExistence type="predicted"/>